<evidence type="ECO:0000256" key="6">
    <source>
        <dbReference type="ARBA" id="ARBA00022833"/>
    </source>
</evidence>
<reference evidence="10" key="1">
    <citation type="submission" date="2022-05" db="EMBL/GenBank/DDBJ databases">
        <title>Description of a novel species of Leclercia; Leclercia tamurae and the Proposal for a Novel Genus Silvania gen. nov. Containing Two Novel Species Silvania hatchlandensis sp. nov. and Silvania confinis sp. nov. Isolated from the Rhizosphere of Oak.</title>
        <authorList>
            <person name="Maddock D.W."/>
            <person name="Brady C.L."/>
            <person name="Denman S."/>
            <person name="Arnold D."/>
        </authorList>
    </citation>
    <scope>NUCLEOTIDE SEQUENCE</scope>
    <source>
        <strain evidence="10">H19S6</strain>
    </source>
</reference>
<dbReference type="RefSeq" id="WP_271283610.1">
    <property type="nucleotide sequence ID" value="NZ_JAMGZK010000053.1"/>
</dbReference>
<sequence length="243" mass="27709">MNKTIMAAIRAHALEESPRECCGFVIQSGRRQRYVPVPNSHENPTEHFRIDGEHWANAEDTGTIVRVIHSHPGDGARAIASDLDRQQCNNSGVVWGIYAPDGDEYAEITPDAIPLIGRPFILGSHDCWGLVMDWHATQGVTLTDFRVDYPWWESQYPDNLYFDNWEREGFVECDPAPGCMVIMQVESGKWNHAGVITEEGELLHHLYGQPSCVTPYARGYFKDRTMICVRHKNLSQEIQPWRD</sequence>
<dbReference type="PANTHER" id="PTHR34858:SF1">
    <property type="entry name" value="CYSO-CYSTEINE PEPTIDASE"/>
    <property type="match status" value="1"/>
</dbReference>
<evidence type="ECO:0000256" key="2">
    <source>
        <dbReference type="ARBA" id="ARBA00022670"/>
    </source>
</evidence>
<comment type="caution">
    <text evidence="10">The sequence shown here is derived from an EMBL/GenBank/DDBJ whole genome shotgun (WGS) entry which is preliminary data.</text>
</comment>
<keyword evidence="7" id="KW-0482">Metalloprotease</keyword>
<dbReference type="Pfam" id="PF00877">
    <property type="entry name" value="NLPC_P60"/>
    <property type="match status" value="1"/>
</dbReference>
<dbReference type="SUPFAM" id="SSF54001">
    <property type="entry name" value="Cysteine proteinases"/>
    <property type="match status" value="1"/>
</dbReference>
<keyword evidence="11" id="KW-1185">Reference proteome</keyword>
<keyword evidence="5" id="KW-0788">Thiol protease</keyword>
<protein>
    <submittedName>
        <fullName evidence="10">C40 family peptidase</fullName>
    </submittedName>
</protein>
<dbReference type="GO" id="GO:0008234">
    <property type="term" value="F:cysteine-type peptidase activity"/>
    <property type="evidence" value="ECO:0007669"/>
    <property type="project" value="UniProtKB-KW"/>
</dbReference>
<evidence type="ECO:0000256" key="4">
    <source>
        <dbReference type="ARBA" id="ARBA00022801"/>
    </source>
</evidence>
<evidence type="ECO:0000259" key="9">
    <source>
        <dbReference type="Pfam" id="PF14464"/>
    </source>
</evidence>
<evidence type="ECO:0000259" key="8">
    <source>
        <dbReference type="Pfam" id="PF00877"/>
    </source>
</evidence>
<evidence type="ECO:0000313" key="10">
    <source>
        <dbReference type="EMBL" id="MCU6666076.1"/>
    </source>
</evidence>
<dbReference type="AlphaFoldDB" id="A0A9J6Q5W5"/>
<dbReference type="GO" id="GO:0006508">
    <property type="term" value="P:proteolysis"/>
    <property type="evidence" value="ECO:0007669"/>
    <property type="project" value="UniProtKB-KW"/>
</dbReference>
<dbReference type="InterPro" id="IPR038765">
    <property type="entry name" value="Papain-like_cys_pep_sf"/>
</dbReference>
<dbReference type="InterPro" id="IPR000064">
    <property type="entry name" value="NLP_P60_dom"/>
</dbReference>
<dbReference type="InterPro" id="IPR051929">
    <property type="entry name" value="VirAsm_ModProt"/>
</dbReference>
<dbReference type="GO" id="GO:0008235">
    <property type="term" value="F:metalloexopeptidase activity"/>
    <property type="evidence" value="ECO:0007669"/>
    <property type="project" value="TreeGrafter"/>
</dbReference>
<name>A0A9J6Q5W5_9ENTR</name>
<keyword evidence="2" id="KW-0645">Protease</keyword>
<dbReference type="PANTHER" id="PTHR34858">
    <property type="entry name" value="CYSO-CYSTEINE PEPTIDASE"/>
    <property type="match status" value="1"/>
</dbReference>
<evidence type="ECO:0000313" key="11">
    <source>
        <dbReference type="Proteomes" id="UP001063816"/>
    </source>
</evidence>
<organism evidence="10 11">
    <name type="scientific">Silvania hatchlandensis</name>
    <dbReference type="NCBI Taxonomy" id="2926469"/>
    <lineage>
        <taxon>Bacteria</taxon>
        <taxon>Pseudomonadati</taxon>
        <taxon>Pseudomonadota</taxon>
        <taxon>Gammaproteobacteria</taxon>
        <taxon>Enterobacterales</taxon>
        <taxon>Enterobacteriaceae</taxon>
        <taxon>Silvania</taxon>
    </lineage>
</organism>
<gene>
    <name evidence="10" type="ORF">M8014_17225</name>
</gene>
<keyword evidence="4" id="KW-0378">Hydrolase</keyword>
<dbReference type="Gene3D" id="3.90.1720.10">
    <property type="entry name" value="endopeptidase domain like (from Nostoc punctiforme)"/>
    <property type="match status" value="1"/>
</dbReference>
<comment type="similarity">
    <text evidence="1">Belongs to the peptidase C40 family.</text>
</comment>
<dbReference type="Proteomes" id="UP001063816">
    <property type="component" value="Unassembled WGS sequence"/>
</dbReference>
<dbReference type="SUPFAM" id="SSF102712">
    <property type="entry name" value="JAB1/MPN domain"/>
    <property type="match status" value="1"/>
</dbReference>
<dbReference type="Gene3D" id="3.40.140.10">
    <property type="entry name" value="Cytidine Deaminase, domain 2"/>
    <property type="match status" value="1"/>
</dbReference>
<feature type="domain" description="NlpC/P60" evidence="8">
    <location>
        <begin position="117"/>
        <end position="229"/>
    </location>
</feature>
<keyword evidence="6" id="KW-0862">Zinc</keyword>
<evidence type="ECO:0000256" key="3">
    <source>
        <dbReference type="ARBA" id="ARBA00022723"/>
    </source>
</evidence>
<dbReference type="GO" id="GO:0008270">
    <property type="term" value="F:zinc ion binding"/>
    <property type="evidence" value="ECO:0007669"/>
    <property type="project" value="TreeGrafter"/>
</dbReference>
<evidence type="ECO:0000256" key="5">
    <source>
        <dbReference type="ARBA" id="ARBA00022807"/>
    </source>
</evidence>
<dbReference type="EMBL" id="JAMGZK010000053">
    <property type="protein sequence ID" value="MCU6666076.1"/>
    <property type="molecule type" value="Genomic_DNA"/>
</dbReference>
<keyword evidence="3" id="KW-0479">Metal-binding</keyword>
<feature type="domain" description="JAB" evidence="9">
    <location>
        <begin position="5"/>
        <end position="101"/>
    </location>
</feature>
<evidence type="ECO:0000256" key="1">
    <source>
        <dbReference type="ARBA" id="ARBA00007074"/>
    </source>
</evidence>
<dbReference type="CDD" id="cd08073">
    <property type="entry name" value="MPN_NLPC_P60"/>
    <property type="match status" value="1"/>
</dbReference>
<proteinExistence type="inferred from homology"/>
<dbReference type="InterPro" id="IPR028090">
    <property type="entry name" value="JAB_dom_prok"/>
</dbReference>
<accession>A0A9J6Q5W5</accession>
<dbReference type="Pfam" id="PF14464">
    <property type="entry name" value="Prok-JAB"/>
    <property type="match status" value="1"/>
</dbReference>
<evidence type="ECO:0000256" key="7">
    <source>
        <dbReference type="ARBA" id="ARBA00023049"/>
    </source>
</evidence>